<dbReference type="EMBL" id="BGZK01000223">
    <property type="protein sequence ID" value="GBP29691.1"/>
    <property type="molecule type" value="Genomic_DNA"/>
</dbReference>
<comment type="caution">
    <text evidence="1">The sequence shown here is derived from an EMBL/GenBank/DDBJ whole genome shotgun (WGS) entry which is preliminary data.</text>
</comment>
<name>A0A4C1UTA1_EUMVA</name>
<evidence type="ECO:0000313" key="1">
    <source>
        <dbReference type="EMBL" id="GBP29691.1"/>
    </source>
</evidence>
<reference evidence="1 2" key="1">
    <citation type="journal article" date="2019" name="Commun. Biol.">
        <title>The bagworm genome reveals a unique fibroin gene that provides high tensile strength.</title>
        <authorList>
            <person name="Kono N."/>
            <person name="Nakamura H."/>
            <person name="Ohtoshi R."/>
            <person name="Tomita M."/>
            <person name="Numata K."/>
            <person name="Arakawa K."/>
        </authorList>
    </citation>
    <scope>NUCLEOTIDE SEQUENCE [LARGE SCALE GENOMIC DNA]</scope>
</reference>
<proteinExistence type="predicted"/>
<keyword evidence="2" id="KW-1185">Reference proteome</keyword>
<evidence type="ECO:0000313" key="2">
    <source>
        <dbReference type="Proteomes" id="UP000299102"/>
    </source>
</evidence>
<dbReference type="Proteomes" id="UP000299102">
    <property type="component" value="Unassembled WGS sequence"/>
</dbReference>
<gene>
    <name evidence="1" type="ORF">EVAR_13614_1</name>
</gene>
<protein>
    <submittedName>
        <fullName evidence="1">Uncharacterized protein</fullName>
    </submittedName>
</protein>
<organism evidence="1 2">
    <name type="scientific">Eumeta variegata</name>
    <name type="common">Bagworm moth</name>
    <name type="synonym">Eumeta japonica</name>
    <dbReference type="NCBI Taxonomy" id="151549"/>
    <lineage>
        <taxon>Eukaryota</taxon>
        <taxon>Metazoa</taxon>
        <taxon>Ecdysozoa</taxon>
        <taxon>Arthropoda</taxon>
        <taxon>Hexapoda</taxon>
        <taxon>Insecta</taxon>
        <taxon>Pterygota</taxon>
        <taxon>Neoptera</taxon>
        <taxon>Endopterygota</taxon>
        <taxon>Lepidoptera</taxon>
        <taxon>Glossata</taxon>
        <taxon>Ditrysia</taxon>
        <taxon>Tineoidea</taxon>
        <taxon>Psychidae</taxon>
        <taxon>Oiketicinae</taxon>
        <taxon>Eumeta</taxon>
    </lineage>
</organism>
<sequence>MYFTGARKKLDFRSRSHASKITAPPRNATLSSTFSRTAPLTRAIAIHLPATSRSQRPNYSRRSCRDRSPLPIYGTLMSEGLCQAITSLRKDSVGNKGSPLVIKAPRMRNFELKSFPRRLSAGRRSLRIVVTNAVTTPGTDGLKRGFRATELVVLVIGNANAPRHPLALVIAVSP</sequence>
<accession>A0A4C1UTA1</accession>
<dbReference type="AlphaFoldDB" id="A0A4C1UTA1"/>